<dbReference type="GO" id="GO:0008987">
    <property type="term" value="F:quinolinate synthetase A activity"/>
    <property type="evidence" value="ECO:0007669"/>
    <property type="project" value="UniProtKB-UniRule"/>
</dbReference>
<sequence>MRLKNLENLTLEEKIEILKKLKKERNAVILAHFYVDEEIQAVADYIGDSFFLAQKATELKEETIVMAGVYFMGESVKILNPSKNVLMPDLEADCPMAHMVSIEKIKKMRDKYDDLAVVTYINSTAEIKAYSDICVTSSNAAKIVNKLEEKNIFFVPDKNLGAYIKKSLPDKNVILNDGYCPVHDEIDLEDVKAYKGRVKILAHPECRKEVLDLADFIGSTKAIINEAGKYDDVLVVTEEGIFTELKKKYPEVKFRKLAKGPICDDMKKLSVDKIIEVLEENKNQVEVPREIRERALKPLEKMLELGA</sequence>
<protein>
    <recommendedName>
        <fullName evidence="3 10">Quinolinate synthase</fullName>
        <ecNumber evidence="3 10">2.5.1.72</ecNumber>
    </recommendedName>
</protein>
<dbReference type="GO" id="GO:0034628">
    <property type="term" value="P:'de novo' NAD+ biosynthetic process from L-aspartate"/>
    <property type="evidence" value="ECO:0007669"/>
    <property type="project" value="TreeGrafter"/>
</dbReference>
<evidence type="ECO:0000256" key="4">
    <source>
        <dbReference type="ARBA" id="ARBA00022485"/>
    </source>
</evidence>
<keyword evidence="8" id="KW-0408">Iron</keyword>
<proteinExistence type="predicted"/>
<reference evidence="11 12" key="1">
    <citation type="submission" date="2016-01" db="EMBL/GenBank/DDBJ databases">
        <authorList>
            <person name="Oliw E.H."/>
        </authorList>
    </citation>
    <scope>NUCLEOTIDE SEQUENCE [LARGE SCALE GENOMIC DNA]</scope>
    <source>
        <strain evidence="11 12">CMW7756A</strain>
    </source>
</reference>
<dbReference type="NCBIfam" id="TIGR00550">
    <property type="entry name" value="nadA"/>
    <property type="match status" value="1"/>
</dbReference>
<evidence type="ECO:0000313" key="11">
    <source>
        <dbReference type="EMBL" id="KXA31713.1"/>
    </source>
</evidence>
<keyword evidence="6" id="KW-0808">Transferase</keyword>
<evidence type="ECO:0000256" key="10">
    <source>
        <dbReference type="NCBIfam" id="TIGR00550"/>
    </source>
</evidence>
<dbReference type="EMBL" id="LRQE01000004">
    <property type="protein sequence ID" value="KXA31713.1"/>
    <property type="molecule type" value="Genomic_DNA"/>
</dbReference>
<dbReference type="PANTHER" id="PTHR30573:SF0">
    <property type="entry name" value="QUINOLINATE SYNTHASE, CHLOROPLASTIC"/>
    <property type="match status" value="1"/>
</dbReference>
<dbReference type="SUPFAM" id="SSF142754">
    <property type="entry name" value="NadA-like"/>
    <property type="match status" value="1"/>
</dbReference>
<dbReference type="EC" id="2.5.1.72" evidence="3 10"/>
<evidence type="ECO:0000256" key="1">
    <source>
        <dbReference type="ARBA" id="ARBA00001966"/>
    </source>
</evidence>
<dbReference type="NCBIfam" id="NF006878">
    <property type="entry name" value="PRK09375.1-2"/>
    <property type="match status" value="1"/>
</dbReference>
<dbReference type="UniPathway" id="UPA00253">
    <property type="reaction ID" value="UER00327"/>
</dbReference>
<evidence type="ECO:0000256" key="6">
    <source>
        <dbReference type="ARBA" id="ARBA00022679"/>
    </source>
</evidence>
<dbReference type="GO" id="GO:0051539">
    <property type="term" value="F:4 iron, 4 sulfur cluster binding"/>
    <property type="evidence" value="ECO:0007669"/>
    <property type="project" value="UniProtKB-KW"/>
</dbReference>
<dbReference type="PANTHER" id="PTHR30573">
    <property type="entry name" value="QUINOLINATE SYNTHETASE A"/>
    <property type="match status" value="1"/>
</dbReference>
<keyword evidence="9" id="KW-0411">Iron-sulfur</keyword>
<dbReference type="InterPro" id="IPR036094">
    <property type="entry name" value="NadA_sf"/>
</dbReference>
<evidence type="ECO:0000256" key="2">
    <source>
        <dbReference type="ARBA" id="ARBA00005065"/>
    </source>
</evidence>
<evidence type="ECO:0000313" key="12">
    <source>
        <dbReference type="Proteomes" id="UP000070174"/>
    </source>
</evidence>
<dbReference type="Pfam" id="PF02445">
    <property type="entry name" value="NadA"/>
    <property type="match status" value="1"/>
</dbReference>
<evidence type="ECO:0000256" key="8">
    <source>
        <dbReference type="ARBA" id="ARBA00023004"/>
    </source>
</evidence>
<comment type="cofactor">
    <cofactor evidence="1">
        <name>[4Fe-4S] cluster</name>
        <dbReference type="ChEBI" id="CHEBI:49883"/>
    </cofactor>
</comment>
<accession>A0A133PSB3</accession>
<keyword evidence="5" id="KW-0662">Pyridine nucleotide biosynthesis</keyword>
<organism evidence="11">
    <name type="scientific">Peptoniphilus harei</name>
    <dbReference type="NCBI Taxonomy" id="54005"/>
    <lineage>
        <taxon>Bacteria</taxon>
        <taxon>Bacillati</taxon>
        <taxon>Bacillota</taxon>
        <taxon>Tissierellia</taxon>
        <taxon>Tissierellales</taxon>
        <taxon>Peptoniphilaceae</taxon>
        <taxon>Peptoniphilus</taxon>
    </lineage>
</organism>
<dbReference type="AlphaFoldDB" id="A0A133PSB3"/>
<dbReference type="PATRIC" id="fig|54005.3.peg.239"/>
<evidence type="ECO:0000256" key="7">
    <source>
        <dbReference type="ARBA" id="ARBA00022723"/>
    </source>
</evidence>
<comment type="pathway">
    <text evidence="2">Cofactor biosynthesis; NAD(+) biosynthesis; quinolinate from iminoaspartate: step 1/1.</text>
</comment>
<keyword evidence="4" id="KW-0004">4Fe-4S</keyword>
<dbReference type="GO" id="GO:0005829">
    <property type="term" value="C:cytosol"/>
    <property type="evidence" value="ECO:0007669"/>
    <property type="project" value="TreeGrafter"/>
</dbReference>
<evidence type="ECO:0000256" key="9">
    <source>
        <dbReference type="ARBA" id="ARBA00023014"/>
    </source>
</evidence>
<evidence type="ECO:0000256" key="5">
    <source>
        <dbReference type="ARBA" id="ARBA00022642"/>
    </source>
</evidence>
<dbReference type="GO" id="GO:0046872">
    <property type="term" value="F:metal ion binding"/>
    <property type="evidence" value="ECO:0007669"/>
    <property type="project" value="UniProtKB-KW"/>
</dbReference>
<comment type="caution">
    <text evidence="11">The sequence shown here is derived from an EMBL/GenBank/DDBJ whole genome shotgun (WGS) entry which is preliminary data.</text>
</comment>
<dbReference type="Proteomes" id="UP000070174">
    <property type="component" value="Unassembled WGS sequence"/>
</dbReference>
<keyword evidence="7" id="KW-0479">Metal-binding</keyword>
<dbReference type="InterPro" id="IPR003473">
    <property type="entry name" value="NadA"/>
</dbReference>
<name>A0A133PSB3_9FIRM</name>
<dbReference type="Gene3D" id="3.40.50.10800">
    <property type="entry name" value="NadA-like"/>
    <property type="match status" value="3"/>
</dbReference>
<evidence type="ECO:0000256" key="3">
    <source>
        <dbReference type="ARBA" id="ARBA00012669"/>
    </source>
</evidence>
<gene>
    <name evidence="11" type="ORF">HMPREF3229_00242</name>
</gene>